<dbReference type="HAMAP" id="MF_00059">
    <property type="entry name" value="RNApol_bact_RpoA"/>
    <property type="match status" value="1"/>
</dbReference>
<feature type="domain" description="DNA-directed RNA polymerase RpoA/D/Rpb3-type" evidence="14">
    <location>
        <begin position="18"/>
        <end position="225"/>
    </location>
</feature>
<feature type="region of interest" description="Disordered" evidence="13">
    <location>
        <begin position="311"/>
        <end position="346"/>
    </location>
</feature>
<evidence type="ECO:0000256" key="2">
    <source>
        <dbReference type="ARBA" id="ARBA00012418"/>
    </source>
</evidence>
<dbReference type="FunFam" id="1.10.150.20:FF:000001">
    <property type="entry name" value="DNA-directed RNA polymerase subunit alpha"/>
    <property type="match status" value="1"/>
</dbReference>
<keyword evidence="4 12" id="KW-0240">DNA-directed RNA polymerase</keyword>
<dbReference type="CDD" id="cd06928">
    <property type="entry name" value="RNAP_alpha_NTD"/>
    <property type="match status" value="1"/>
</dbReference>
<comment type="similarity">
    <text evidence="1 12">Belongs to the RNA polymerase alpha chain family.</text>
</comment>
<evidence type="ECO:0000256" key="10">
    <source>
        <dbReference type="ARBA" id="ARBA00048552"/>
    </source>
</evidence>
<protein>
    <recommendedName>
        <fullName evidence="3 12">DNA-directed RNA polymerase subunit alpha</fullName>
        <shortName evidence="12">RNAP subunit alpha</shortName>
        <ecNumber evidence="2 12">2.7.7.6</ecNumber>
    </recommendedName>
    <alternativeName>
        <fullName evidence="9 12">RNA polymerase subunit alpha</fullName>
    </alternativeName>
    <alternativeName>
        <fullName evidence="8 12">Transcriptase subunit alpha</fullName>
    </alternativeName>
</protein>
<evidence type="ECO:0000256" key="9">
    <source>
        <dbReference type="ARBA" id="ARBA00033070"/>
    </source>
</evidence>
<comment type="catalytic activity">
    <reaction evidence="10 12">
        <text>RNA(n) + a ribonucleoside 5'-triphosphate = RNA(n+1) + diphosphate</text>
        <dbReference type="Rhea" id="RHEA:21248"/>
        <dbReference type="Rhea" id="RHEA-COMP:14527"/>
        <dbReference type="Rhea" id="RHEA-COMP:17342"/>
        <dbReference type="ChEBI" id="CHEBI:33019"/>
        <dbReference type="ChEBI" id="CHEBI:61557"/>
        <dbReference type="ChEBI" id="CHEBI:140395"/>
        <dbReference type="EC" id="2.7.7.6"/>
    </reaction>
</comment>
<gene>
    <name evidence="12" type="primary">rpoA</name>
    <name evidence="15" type="ORF">N802_07890</name>
</gene>
<dbReference type="GO" id="GO:0046983">
    <property type="term" value="F:protein dimerization activity"/>
    <property type="evidence" value="ECO:0007669"/>
    <property type="project" value="InterPro"/>
</dbReference>
<reference evidence="15 16" key="1">
    <citation type="submission" date="2013-08" db="EMBL/GenBank/DDBJ databases">
        <title>The genome sequence of Knoellia sinensis.</title>
        <authorList>
            <person name="Zhu W."/>
            <person name="Wang G."/>
        </authorList>
    </citation>
    <scope>NUCLEOTIDE SEQUENCE [LARGE SCALE GENOMIC DNA]</scope>
    <source>
        <strain evidence="15 16">KCTC 19936</strain>
    </source>
</reference>
<dbReference type="InterPro" id="IPR036603">
    <property type="entry name" value="RBP11-like"/>
</dbReference>
<evidence type="ECO:0000259" key="14">
    <source>
        <dbReference type="SMART" id="SM00662"/>
    </source>
</evidence>
<dbReference type="FunFam" id="2.170.120.12:FF:000001">
    <property type="entry name" value="DNA-directed RNA polymerase subunit alpha"/>
    <property type="match status" value="1"/>
</dbReference>
<sequence>MLIAQRPLLSEDVISENRSRFVIEPLEPGFGYTLGNSLRRTLLSSIPGAAVTSIRIDGVLHEFSTIPGVKEDVTEIILNIKGLVVSSEHDEPVVMYLRKQGAGAVTAADIAPPAGVEVINPDLHIATLNDKGSIEMELTVERGRGYVSAAQNKSGDQEIGRIPVDSIYSPVLNVTYKVELTRVEQRTDFNSLVLDVETKQAVTPRDALASAGKTLVELFGLARELNVEAEGIDMGPSPTDAALAADLALPIEDLDLTVRSYNCLKREGIHSVGELVGRSEADLLDIRNFGQKSIDEVKAKLHGMGLALKDSPAGFDPSQISSYDDEFSFSDADDAEDASFAEDEQL</sequence>
<dbReference type="GO" id="GO:0006351">
    <property type="term" value="P:DNA-templated transcription"/>
    <property type="evidence" value="ECO:0007669"/>
    <property type="project" value="UniProtKB-UniRule"/>
</dbReference>
<dbReference type="Gene3D" id="3.30.1360.10">
    <property type="entry name" value="RNA polymerase, RBP11-like subunit"/>
    <property type="match status" value="1"/>
</dbReference>
<dbReference type="SUPFAM" id="SSF55257">
    <property type="entry name" value="RBP11-like subunits of RNA polymerase"/>
    <property type="match status" value="1"/>
</dbReference>
<comment type="caution">
    <text evidence="15">The sequence shown here is derived from an EMBL/GenBank/DDBJ whole genome shotgun (WGS) entry which is preliminary data.</text>
</comment>
<dbReference type="NCBIfam" id="NF003514">
    <property type="entry name" value="PRK05182.1-4"/>
    <property type="match status" value="1"/>
</dbReference>
<dbReference type="GO" id="GO:0000428">
    <property type="term" value="C:DNA-directed RNA polymerase complex"/>
    <property type="evidence" value="ECO:0007669"/>
    <property type="project" value="UniProtKB-KW"/>
</dbReference>
<feature type="region of interest" description="Alpha N-terminal domain (alpha-NTD)" evidence="12">
    <location>
        <begin position="1"/>
        <end position="228"/>
    </location>
</feature>
<evidence type="ECO:0000256" key="1">
    <source>
        <dbReference type="ARBA" id="ARBA00007123"/>
    </source>
</evidence>
<dbReference type="EC" id="2.7.7.6" evidence="2 12"/>
<evidence type="ECO:0000256" key="13">
    <source>
        <dbReference type="SAM" id="MobiDB-lite"/>
    </source>
</evidence>
<evidence type="ECO:0000256" key="7">
    <source>
        <dbReference type="ARBA" id="ARBA00023163"/>
    </source>
</evidence>
<evidence type="ECO:0000256" key="3">
    <source>
        <dbReference type="ARBA" id="ARBA00015972"/>
    </source>
</evidence>
<evidence type="ECO:0000256" key="11">
    <source>
        <dbReference type="ARBA" id="ARBA00066029"/>
    </source>
</evidence>
<dbReference type="eggNOG" id="COG0202">
    <property type="taxonomic scope" value="Bacteria"/>
</dbReference>
<dbReference type="RefSeq" id="WP_035913252.1">
    <property type="nucleotide sequence ID" value="NZ_AVPJ01000003.1"/>
</dbReference>
<organism evidence="15 16">
    <name type="scientific">Knoellia sinensis KCTC 19936</name>
    <dbReference type="NCBI Taxonomy" id="1385520"/>
    <lineage>
        <taxon>Bacteria</taxon>
        <taxon>Bacillati</taxon>
        <taxon>Actinomycetota</taxon>
        <taxon>Actinomycetes</taxon>
        <taxon>Micrococcales</taxon>
        <taxon>Intrasporangiaceae</taxon>
        <taxon>Knoellia</taxon>
    </lineage>
</organism>
<dbReference type="AlphaFoldDB" id="A0A0A0JCI5"/>
<dbReference type="Pfam" id="PF01193">
    <property type="entry name" value="RNA_pol_L"/>
    <property type="match status" value="1"/>
</dbReference>
<dbReference type="InterPro" id="IPR011773">
    <property type="entry name" value="DNA-dir_RpoA"/>
</dbReference>
<dbReference type="Pfam" id="PF01000">
    <property type="entry name" value="RNA_pol_A_bac"/>
    <property type="match status" value="1"/>
</dbReference>
<dbReference type="Gene3D" id="1.10.150.20">
    <property type="entry name" value="5' to 3' exonuclease, C-terminal subdomain"/>
    <property type="match status" value="1"/>
</dbReference>
<keyword evidence="16" id="KW-1185">Reference proteome</keyword>
<accession>A0A0A0JCI5</accession>
<evidence type="ECO:0000256" key="4">
    <source>
        <dbReference type="ARBA" id="ARBA00022478"/>
    </source>
</evidence>
<dbReference type="EMBL" id="AVPJ01000003">
    <property type="protein sequence ID" value="KGN33727.1"/>
    <property type="molecule type" value="Genomic_DNA"/>
</dbReference>
<dbReference type="OrthoDB" id="9805706at2"/>
<feature type="compositionally biased region" description="Acidic residues" evidence="13">
    <location>
        <begin position="323"/>
        <end position="346"/>
    </location>
</feature>
<dbReference type="GO" id="GO:0003677">
    <property type="term" value="F:DNA binding"/>
    <property type="evidence" value="ECO:0007669"/>
    <property type="project" value="UniProtKB-UniRule"/>
</dbReference>
<dbReference type="InterPro" id="IPR011262">
    <property type="entry name" value="DNA-dir_RNA_pol_insert"/>
</dbReference>
<dbReference type="Pfam" id="PF03118">
    <property type="entry name" value="RNA_pol_A_CTD"/>
    <property type="match status" value="1"/>
</dbReference>
<dbReference type="Proteomes" id="UP000030002">
    <property type="component" value="Unassembled WGS sequence"/>
</dbReference>
<dbReference type="Gene3D" id="2.170.120.12">
    <property type="entry name" value="DNA-directed RNA polymerase, insert domain"/>
    <property type="match status" value="1"/>
</dbReference>
<dbReference type="SUPFAM" id="SSF56553">
    <property type="entry name" value="Insert subdomain of RNA polymerase alpha subunit"/>
    <property type="match status" value="1"/>
</dbReference>
<dbReference type="InterPro" id="IPR036643">
    <property type="entry name" value="RNApol_insert_sf"/>
</dbReference>
<keyword evidence="7 12" id="KW-0804">Transcription</keyword>
<dbReference type="NCBIfam" id="NF003519">
    <property type="entry name" value="PRK05182.2-5"/>
    <property type="match status" value="1"/>
</dbReference>
<comment type="subunit">
    <text evidence="11 12">Homodimer. The RNAP catalytic core consists of 2 alpha, 1 beta, 1 beta' and 1 omega subunit. When a sigma factor is associated with the core the holoenzyme is formed, which can initiate transcription.</text>
</comment>
<dbReference type="InterPro" id="IPR011260">
    <property type="entry name" value="RNAP_asu_C"/>
</dbReference>
<dbReference type="SMART" id="SM00662">
    <property type="entry name" value="RPOLD"/>
    <property type="match status" value="1"/>
</dbReference>
<proteinExistence type="inferred from homology"/>
<evidence type="ECO:0000313" key="16">
    <source>
        <dbReference type="Proteomes" id="UP000030002"/>
    </source>
</evidence>
<dbReference type="NCBIfam" id="TIGR02027">
    <property type="entry name" value="rpoA"/>
    <property type="match status" value="1"/>
</dbReference>
<dbReference type="GO" id="GO:0003899">
    <property type="term" value="F:DNA-directed RNA polymerase activity"/>
    <property type="evidence" value="ECO:0007669"/>
    <property type="project" value="UniProtKB-UniRule"/>
</dbReference>
<evidence type="ECO:0000256" key="6">
    <source>
        <dbReference type="ARBA" id="ARBA00022695"/>
    </source>
</evidence>
<evidence type="ECO:0000256" key="8">
    <source>
        <dbReference type="ARBA" id="ARBA00032524"/>
    </source>
</evidence>
<dbReference type="InterPro" id="IPR011263">
    <property type="entry name" value="DNA-dir_RNA_pol_RpoA/D/Rpb3"/>
</dbReference>
<evidence type="ECO:0000256" key="12">
    <source>
        <dbReference type="HAMAP-Rule" id="MF_00059"/>
    </source>
</evidence>
<comment type="domain">
    <text evidence="12">The N-terminal domain is essential for RNAP assembly and basal transcription, whereas the C-terminal domain is involved in interaction with transcriptional regulators and with upstream promoter elements.</text>
</comment>
<evidence type="ECO:0000313" key="15">
    <source>
        <dbReference type="EMBL" id="KGN33727.1"/>
    </source>
</evidence>
<dbReference type="GO" id="GO:0005737">
    <property type="term" value="C:cytoplasm"/>
    <property type="evidence" value="ECO:0007669"/>
    <property type="project" value="UniProtKB-ARBA"/>
</dbReference>
<keyword evidence="5 12" id="KW-0808">Transferase</keyword>
<dbReference type="NCBIfam" id="NF003513">
    <property type="entry name" value="PRK05182.1-2"/>
    <property type="match status" value="1"/>
</dbReference>
<dbReference type="SUPFAM" id="SSF47789">
    <property type="entry name" value="C-terminal domain of RNA polymerase alpha subunit"/>
    <property type="match status" value="1"/>
</dbReference>
<comment type="function">
    <text evidence="12">DNA-dependent RNA polymerase catalyzes the transcription of DNA into RNA using the four ribonucleoside triphosphates as substrates.</text>
</comment>
<dbReference type="STRING" id="1385520.N802_07890"/>
<keyword evidence="6 12" id="KW-0548">Nucleotidyltransferase</keyword>
<name>A0A0A0JCI5_9MICO</name>
<feature type="region of interest" description="Alpha C-terminal domain (alpha-CTD)" evidence="12">
    <location>
        <begin position="232"/>
        <end position="346"/>
    </location>
</feature>
<evidence type="ECO:0000256" key="5">
    <source>
        <dbReference type="ARBA" id="ARBA00022679"/>
    </source>
</evidence>